<organism evidence="2 3">
    <name type="scientific">Paramormyrops kingsleyae</name>
    <dbReference type="NCBI Taxonomy" id="1676925"/>
    <lineage>
        <taxon>Eukaryota</taxon>
        <taxon>Metazoa</taxon>
        <taxon>Chordata</taxon>
        <taxon>Craniata</taxon>
        <taxon>Vertebrata</taxon>
        <taxon>Euteleostomi</taxon>
        <taxon>Actinopterygii</taxon>
        <taxon>Neopterygii</taxon>
        <taxon>Teleostei</taxon>
        <taxon>Osteoglossocephala</taxon>
        <taxon>Osteoglossomorpha</taxon>
        <taxon>Osteoglossiformes</taxon>
        <taxon>Mormyridae</taxon>
        <taxon>Paramormyrops</taxon>
    </lineage>
</organism>
<keyword evidence="1" id="KW-0472">Membrane</keyword>
<dbReference type="PANTHER" id="PTHR33802">
    <property type="entry name" value="SI:CH211-161H7.5-RELATED"/>
    <property type="match status" value="1"/>
</dbReference>
<protein>
    <submittedName>
        <fullName evidence="2">Si:dkey-29d8.3</fullName>
    </submittedName>
</protein>
<feature type="transmembrane region" description="Helical" evidence="1">
    <location>
        <begin position="21"/>
        <end position="42"/>
    </location>
</feature>
<dbReference type="PANTHER" id="PTHR33802:SF4">
    <property type="entry name" value="SI:DKEY-29D8.3"/>
    <property type="match status" value="1"/>
</dbReference>
<dbReference type="Proteomes" id="UP000261540">
    <property type="component" value="Unplaced"/>
</dbReference>
<keyword evidence="1" id="KW-1133">Transmembrane helix</keyword>
<evidence type="ECO:0000313" key="3">
    <source>
        <dbReference type="Proteomes" id="UP000261540"/>
    </source>
</evidence>
<feature type="transmembrane region" description="Helical" evidence="1">
    <location>
        <begin position="166"/>
        <end position="184"/>
    </location>
</feature>
<dbReference type="GeneTree" id="ENSGT00530000064862"/>
<keyword evidence="1" id="KW-0812">Transmembrane</keyword>
<reference evidence="2" key="2">
    <citation type="submission" date="2025-09" db="UniProtKB">
        <authorList>
            <consortium name="Ensembl"/>
        </authorList>
    </citation>
    <scope>IDENTIFICATION</scope>
</reference>
<keyword evidence="3" id="KW-1185">Reference proteome</keyword>
<evidence type="ECO:0000313" key="2">
    <source>
        <dbReference type="Ensembl" id="ENSPKIP00000023254.1"/>
    </source>
</evidence>
<accession>A0A3B3RXQ7</accession>
<name>A0A3B3RXQ7_9TELE</name>
<feature type="transmembrane region" description="Helical" evidence="1">
    <location>
        <begin position="190"/>
        <end position="207"/>
    </location>
</feature>
<feature type="transmembrane region" description="Helical" evidence="1">
    <location>
        <begin position="62"/>
        <end position="81"/>
    </location>
</feature>
<feature type="transmembrane region" description="Helical" evidence="1">
    <location>
        <begin position="134"/>
        <end position="154"/>
    </location>
</feature>
<dbReference type="Ensembl" id="ENSPKIT00000003933.1">
    <property type="protein sequence ID" value="ENSPKIP00000023254.1"/>
    <property type="gene ID" value="ENSPKIG00000006947.1"/>
</dbReference>
<dbReference type="AlphaFoldDB" id="A0A3B3RXQ7"/>
<proteinExistence type="predicted"/>
<reference evidence="2" key="1">
    <citation type="submission" date="2025-08" db="UniProtKB">
        <authorList>
            <consortium name="Ensembl"/>
        </authorList>
    </citation>
    <scope>IDENTIFICATION</scope>
</reference>
<evidence type="ECO:0000256" key="1">
    <source>
        <dbReference type="SAM" id="Phobius"/>
    </source>
</evidence>
<feature type="transmembrane region" description="Helical" evidence="1">
    <location>
        <begin position="88"/>
        <end position="114"/>
    </location>
</feature>
<sequence>PFSQSTGNVSAQYDTEITPAGWTFSIWGVIYAWLSAMLIYILTGFCRTSYDWMYCSPAVLPYAFFLSCMLNMSLNVTWLFLWDRQMIAAVIVLALIAFTSYLMILFSCHVLYLYGAWLHLQHPADLWLVRVLQVQNGIGLYATWTTVATLLNFTVALQHNAGVSKYDAATVALVQLLVEVILVLETHLRYLLIIYPVVILALIGSLTKDYDVVSPSRNNIFT</sequence>